<proteinExistence type="predicted"/>
<organism evidence="1 2">
    <name type="scientific">Escherichia albertii</name>
    <dbReference type="NCBI Taxonomy" id="208962"/>
    <lineage>
        <taxon>Bacteria</taxon>
        <taxon>Pseudomonadati</taxon>
        <taxon>Pseudomonadota</taxon>
        <taxon>Gammaproteobacteria</taxon>
        <taxon>Enterobacterales</taxon>
        <taxon>Enterobacteriaceae</taxon>
        <taxon>Escherichia</taxon>
    </lineage>
</organism>
<dbReference type="Proteomes" id="UP000292187">
    <property type="component" value="Unassembled WGS sequence"/>
</dbReference>
<dbReference type="EMBL" id="SIZV01000016">
    <property type="protein sequence ID" value="TBR51639.1"/>
    <property type="molecule type" value="Genomic_DNA"/>
</dbReference>
<accession>A0A7Z7YM00</accession>
<evidence type="ECO:0000313" key="2">
    <source>
        <dbReference type="Proteomes" id="UP000292187"/>
    </source>
</evidence>
<evidence type="ECO:0000313" key="1">
    <source>
        <dbReference type="EMBL" id="TBR51639.1"/>
    </source>
</evidence>
<name>A0A7Z7YM00_ESCAL</name>
<comment type="caution">
    <text evidence="1">The sequence shown here is derived from an EMBL/GenBank/DDBJ whole genome shotgun (WGS) entry which is preliminary data.</text>
</comment>
<dbReference type="AlphaFoldDB" id="A0A7Z7YM00"/>
<gene>
    <name evidence="1" type="ORF">EYS06_13245</name>
</gene>
<evidence type="ECO:0008006" key="3">
    <source>
        <dbReference type="Google" id="ProtNLM"/>
    </source>
</evidence>
<dbReference type="RefSeq" id="WP_131109438.1">
    <property type="nucleotide sequence ID" value="NZ_SIZV01000016.1"/>
</dbReference>
<reference evidence="1 2" key="1">
    <citation type="submission" date="2019-02" db="EMBL/GenBank/DDBJ databases">
        <title>Draft genome sequence of Escherichia albertii strain Mex-12/320a, isolated from an infant with diarrhea, harboring virulence genes associated with diarrheagenic strains of enteropathogenic E. coli.</title>
        <authorList>
            <person name="Maldonado-Puga S."/>
            <person name="Meza-Segura M."/>
            <person name="Zaidi M.B."/>
            <person name="Estrada-Garcia T."/>
        </authorList>
    </citation>
    <scope>NUCLEOTIDE SEQUENCE [LARGE SCALE GENOMIC DNA]</scope>
    <source>
        <strain evidence="1 2">Mex-12/320a</strain>
    </source>
</reference>
<sequence>MRKYSELKEISDSLLQYELLQPPFKANGDIVSNFKNRIDCYLEAIDKIRKDYPDNETIKEVKKRSISITTFSNKISETLTHYLNGNIKEAYNTFNQAIIGSPAMKNHIYQMTVPLTKLCNRRTPLFRVRKSENILKNREELFHIPFSQRHLVSAQRFSVSGLPCLYLGTSIFVCWQEMGKPDFDKLYISSFITEDESSQIRILDLGYNLTSALRSTPSEHSFSFEPERIDEYNNENYSDFPDPINDKVSKLIAWPLVLACNYTKDHEHANFHKEYIIPNLLMQWISSDSNKDISGISYRSTKILNQKDSDIGINVILPPKMERITVPNTLYCPELKRIFKVTNPVSWAVFSTLKATPNFHSPTAVRYQTNGPAKGWIEDFDESLVEYYDNTTFRKVEVLIHQMMKHEHLPDGGNLAAES</sequence>
<protein>
    <recommendedName>
        <fullName evidence="3">RES domain-containing protein</fullName>
    </recommendedName>
</protein>